<dbReference type="RefSeq" id="WP_161814551.1">
    <property type="nucleotide sequence ID" value="NZ_BLJN01000005.1"/>
</dbReference>
<keyword evidence="3" id="KW-1185">Reference proteome</keyword>
<dbReference type="Proteomes" id="UP000445000">
    <property type="component" value="Unassembled WGS sequence"/>
</dbReference>
<reference evidence="3" key="1">
    <citation type="submission" date="2020-01" db="EMBL/GenBank/DDBJ databases">
        <title>'Steroidobacter agaridevorans' sp. nov., agar-degrading bacteria isolated from rhizosphere soils.</title>
        <authorList>
            <person name="Ikenaga M."/>
            <person name="Kataoka M."/>
            <person name="Murouchi A."/>
            <person name="Katsuragi S."/>
            <person name="Sakai M."/>
        </authorList>
    </citation>
    <scope>NUCLEOTIDE SEQUENCE [LARGE SCALE GENOMIC DNA]</scope>
    <source>
        <strain evidence="3">YU21-B</strain>
    </source>
</reference>
<name>A0A829YJ80_9GAMM</name>
<evidence type="ECO:0000313" key="3">
    <source>
        <dbReference type="Proteomes" id="UP000445000"/>
    </source>
</evidence>
<dbReference type="EMBL" id="BLJN01000005">
    <property type="protein sequence ID" value="GFE82921.1"/>
    <property type="molecule type" value="Genomic_DNA"/>
</dbReference>
<organism evidence="2 3">
    <name type="scientific">Steroidobacter agaridevorans</name>
    <dbReference type="NCBI Taxonomy" id="2695856"/>
    <lineage>
        <taxon>Bacteria</taxon>
        <taxon>Pseudomonadati</taxon>
        <taxon>Pseudomonadota</taxon>
        <taxon>Gammaproteobacteria</taxon>
        <taxon>Steroidobacterales</taxon>
        <taxon>Steroidobacteraceae</taxon>
        <taxon>Steroidobacter</taxon>
    </lineage>
</organism>
<sequence>MGAVIAEALPYETLRVRAAQDVCFIQIHRPDANNSINDRLIEEFTAALDRCGPEIKVVVLEGSPEVFCFGADFKGLQQSFQATGRPAVMDPEPMYELWRRLASGPYVTIAHVRGQANAGGMGFVAACDMVICDDKATFSLSELLFGLMPACVLPFLVRRVGFARANYMTLMTEPITAKTALEWGLVDDCAADSGNLLRKKLLRLRRLSKSAIHRYKRYAQHLDDTLEAAKPKALEANVEVFSDRANLQKIARYVSTGQFPWEAE</sequence>
<dbReference type="InterPro" id="IPR051683">
    <property type="entry name" value="Enoyl-CoA_Hydratase/Isomerase"/>
</dbReference>
<protein>
    <submittedName>
        <fullName evidence="2">Enoyl-CoA hydratase</fullName>
    </submittedName>
</protein>
<accession>A0A829YJ80</accession>
<dbReference type="CDD" id="cd06558">
    <property type="entry name" value="crotonase-like"/>
    <property type="match status" value="1"/>
</dbReference>
<dbReference type="PANTHER" id="PTHR42964:SF1">
    <property type="entry name" value="POLYKETIDE BIOSYNTHESIS ENOYL-COA HYDRATASE PKSH-RELATED"/>
    <property type="match status" value="1"/>
</dbReference>
<dbReference type="NCBIfam" id="NF005498">
    <property type="entry name" value="PRK07112.1"/>
    <property type="match status" value="1"/>
</dbReference>
<proteinExistence type="inferred from homology"/>
<dbReference type="InterPro" id="IPR001753">
    <property type="entry name" value="Enoyl-CoA_hydra/iso"/>
</dbReference>
<dbReference type="InterPro" id="IPR029045">
    <property type="entry name" value="ClpP/crotonase-like_dom_sf"/>
</dbReference>
<dbReference type="PANTHER" id="PTHR42964">
    <property type="entry name" value="ENOYL-COA HYDRATASE"/>
    <property type="match status" value="1"/>
</dbReference>
<dbReference type="GO" id="GO:0003824">
    <property type="term" value="F:catalytic activity"/>
    <property type="evidence" value="ECO:0007669"/>
    <property type="project" value="UniProtKB-ARBA"/>
</dbReference>
<dbReference type="Pfam" id="PF00378">
    <property type="entry name" value="ECH_1"/>
    <property type="match status" value="1"/>
</dbReference>
<dbReference type="AlphaFoldDB" id="A0A829YJ80"/>
<dbReference type="Gene3D" id="3.90.226.10">
    <property type="entry name" value="2-enoyl-CoA Hydratase, Chain A, domain 1"/>
    <property type="match status" value="1"/>
</dbReference>
<comment type="similarity">
    <text evidence="1">Belongs to the enoyl-CoA hydratase/isomerase family.</text>
</comment>
<comment type="caution">
    <text evidence="2">The sequence shown here is derived from an EMBL/GenBank/DDBJ whole genome shotgun (WGS) entry which is preliminary data.</text>
</comment>
<evidence type="ECO:0000256" key="1">
    <source>
        <dbReference type="ARBA" id="ARBA00005254"/>
    </source>
</evidence>
<dbReference type="SUPFAM" id="SSF52096">
    <property type="entry name" value="ClpP/crotonase"/>
    <property type="match status" value="1"/>
</dbReference>
<gene>
    <name evidence="2" type="ORF">GCM10011487_49210</name>
</gene>
<evidence type="ECO:0000313" key="2">
    <source>
        <dbReference type="EMBL" id="GFE82921.1"/>
    </source>
</evidence>